<dbReference type="PANTHER" id="PTHR43776">
    <property type="entry name" value="TRANSPORT ATP-BINDING PROTEIN"/>
    <property type="match status" value="1"/>
</dbReference>
<dbReference type="SMART" id="SM00382">
    <property type="entry name" value="AAA"/>
    <property type="match status" value="1"/>
</dbReference>
<gene>
    <name evidence="6" type="primary">btuD_6</name>
    <name evidence="6" type="ORF">PAESOLCIP111_01297</name>
</gene>
<name>A0A916JWI3_9BACL</name>
<accession>A0A916JWI3</accession>
<dbReference type="GO" id="GO:0015833">
    <property type="term" value="P:peptide transport"/>
    <property type="evidence" value="ECO:0007669"/>
    <property type="project" value="InterPro"/>
</dbReference>
<dbReference type="InterPro" id="IPR003593">
    <property type="entry name" value="AAA+_ATPase"/>
</dbReference>
<dbReference type="GO" id="GO:0055085">
    <property type="term" value="P:transmembrane transport"/>
    <property type="evidence" value="ECO:0007669"/>
    <property type="project" value="UniProtKB-ARBA"/>
</dbReference>
<dbReference type="AlphaFoldDB" id="A0A916JWI3"/>
<dbReference type="CDD" id="cd03257">
    <property type="entry name" value="ABC_NikE_OppD_transporters"/>
    <property type="match status" value="1"/>
</dbReference>
<dbReference type="Pfam" id="PF00005">
    <property type="entry name" value="ABC_tran"/>
    <property type="match status" value="1"/>
</dbReference>
<evidence type="ECO:0000259" key="5">
    <source>
        <dbReference type="PROSITE" id="PS50893"/>
    </source>
</evidence>
<dbReference type="InterPro" id="IPR017871">
    <property type="entry name" value="ABC_transporter-like_CS"/>
</dbReference>
<reference evidence="6" key="1">
    <citation type="submission" date="2021-06" db="EMBL/GenBank/DDBJ databases">
        <authorList>
            <person name="Criscuolo A."/>
        </authorList>
    </citation>
    <scope>NUCLEOTIDE SEQUENCE</scope>
    <source>
        <strain evidence="6">CIP111600</strain>
    </source>
</reference>
<keyword evidence="2" id="KW-0813">Transport</keyword>
<dbReference type="Pfam" id="PF08352">
    <property type="entry name" value="oligo_HPY"/>
    <property type="match status" value="1"/>
</dbReference>
<feature type="domain" description="ABC transporter" evidence="5">
    <location>
        <begin position="16"/>
        <end position="266"/>
    </location>
</feature>
<dbReference type="NCBIfam" id="TIGR01727">
    <property type="entry name" value="oligo_HPY"/>
    <property type="match status" value="1"/>
</dbReference>
<dbReference type="GO" id="GO:0016887">
    <property type="term" value="F:ATP hydrolysis activity"/>
    <property type="evidence" value="ECO:0007669"/>
    <property type="project" value="InterPro"/>
</dbReference>
<keyword evidence="3" id="KW-0547">Nucleotide-binding</keyword>
<comment type="caution">
    <text evidence="6">The sequence shown here is derived from an EMBL/GenBank/DDBJ whole genome shotgun (WGS) entry which is preliminary data.</text>
</comment>
<evidence type="ECO:0000256" key="3">
    <source>
        <dbReference type="ARBA" id="ARBA00022741"/>
    </source>
</evidence>
<dbReference type="PANTHER" id="PTHR43776:SF8">
    <property type="entry name" value="ABC TRANSPORTER, ATP-BINDING PROTEIN"/>
    <property type="match status" value="1"/>
</dbReference>
<evidence type="ECO:0000313" key="6">
    <source>
        <dbReference type="EMBL" id="CAG7610856.1"/>
    </source>
</evidence>
<dbReference type="Proteomes" id="UP000693672">
    <property type="component" value="Unassembled WGS sequence"/>
</dbReference>
<dbReference type="GO" id="GO:0005524">
    <property type="term" value="F:ATP binding"/>
    <property type="evidence" value="ECO:0007669"/>
    <property type="project" value="UniProtKB-KW"/>
</dbReference>
<sequence>MLTTKIDETPSLKPLLQLEGIKKYYPIKKGVFSRTVGHIKAVDGIDLNVYPGETVGLVGESGCGKSTLGRSIMKLEELTEGSVMFQGRDLAQLPPSQMRSMRSELQMIFQDPYSSLNPRKRIVELLTEPLKVLSGMDDAEAVKHASELMHIVGLSPQSLGKYPHEFSGGQRQRIGIARAVGLRPRLIVCDEPVSALDVSIQAQILNLLKELQRSFRLTYLFIGHGLGSVKYMSDRIAVMYLGKIVELAPTKRLFAMPQHPYTKALLEAYPVPNPRLRITERTVLAGDVPSPASPPSGCRFHTRCPLAQPVCREREPVLSGGEHLVACHFPLAGDTPQPMGGIACG</sequence>
<proteinExistence type="inferred from homology"/>
<comment type="similarity">
    <text evidence="1">Belongs to the ABC transporter superfamily.</text>
</comment>
<evidence type="ECO:0000313" key="7">
    <source>
        <dbReference type="Proteomes" id="UP000693672"/>
    </source>
</evidence>
<protein>
    <submittedName>
        <fullName evidence="6">Vitamin B12 import ATP-binding protein BtuD</fullName>
    </submittedName>
</protein>
<keyword evidence="7" id="KW-1185">Reference proteome</keyword>
<dbReference type="InterPro" id="IPR050319">
    <property type="entry name" value="ABC_transp_ATP-bind"/>
</dbReference>
<dbReference type="EMBL" id="CAJVAS010000004">
    <property type="protein sequence ID" value="CAG7610856.1"/>
    <property type="molecule type" value="Genomic_DNA"/>
</dbReference>
<dbReference type="InterPro" id="IPR013563">
    <property type="entry name" value="Oligopep_ABC_C"/>
</dbReference>
<dbReference type="PROSITE" id="PS50893">
    <property type="entry name" value="ABC_TRANSPORTER_2"/>
    <property type="match status" value="1"/>
</dbReference>
<keyword evidence="4 6" id="KW-0067">ATP-binding</keyword>
<dbReference type="InterPro" id="IPR003439">
    <property type="entry name" value="ABC_transporter-like_ATP-bd"/>
</dbReference>
<evidence type="ECO:0000256" key="1">
    <source>
        <dbReference type="ARBA" id="ARBA00005417"/>
    </source>
</evidence>
<evidence type="ECO:0000256" key="2">
    <source>
        <dbReference type="ARBA" id="ARBA00022448"/>
    </source>
</evidence>
<dbReference type="FunFam" id="3.40.50.300:FF:000016">
    <property type="entry name" value="Oligopeptide ABC transporter ATP-binding component"/>
    <property type="match status" value="1"/>
</dbReference>
<dbReference type="PROSITE" id="PS00211">
    <property type="entry name" value="ABC_TRANSPORTER_1"/>
    <property type="match status" value="1"/>
</dbReference>
<organism evidence="6 7">
    <name type="scientific">Paenibacillus solanacearum</name>
    <dbReference type="NCBI Taxonomy" id="2048548"/>
    <lineage>
        <taxon>Bacteria</taxon>
        <taxon>Bacillati</taxon>
        <taxon>Bacillota</taxon>
        <taxon>Bacilli</taxon>
        <taxon>Bacillales</taxon>
        <taxon>Paenibacillaceae</taxon>
        <taxon>Paenibacillus</taxon>
    </lineage>
</organism>
<evidence type="ECO:0000256" key="4">
    <source>
        <dbReference type="ARBA" id="ARBA00022840"/>
    </source>
</evidence>
<dbReference type="RefSeq" id="WP_218091111.1">
    <property type="nucleotide sequence ID" value="NZ_CAJVAS010000004.1"/>
</dbReference>